<sequence>MTLQVGHGHTWWNRWIQPNGSFPNNVHQQSGRDFTECFTEATANYGIPSRVRCDNGGTNKDVARPYPLQVFNAANF</sequence>
<dbReference type="InterPro" id="IPR058913">
    <property type="entry name" value="Integrase_dom_put"/>
</dbReference>
<evidence type="ECO:0000259" key="1">
    <source>
        <dbReference type="Pfam" id="PF24764"/>
    </source>
</evidence>
<dbReference type="EMBL" id="JAIWYP010000010">
    <property type="protein sequence ID" value="KAH3751488.1"/>
    <property type="molecule type" value="Genomic_DNA"/>
</dbReference>
<comment type="caution">
    <text evidence="2">The sequence shown here is derived from an EMBL/GenBank/DDBJ whole genome shotgun (WGS) entry which is preliminary data.</text>
</comment>
<feature type="domain" description="Integrase core" evidence="1">
    <location>
        <begin position="36"/>
        <end position="64"/>
    </location>
</feature>
<proteinExistence type="predicted"/>
<evidence type="ECO:0000313" key="3">
    <source>
        <dbReference type="Proteomes" id="UP000828390"/>
    </source>
</evidence>
<dbReference type="Pfam" id="PF24764">
    <property type="entry name" value="rva_4"/>
    <property type="match status" value="1"/>
</dbReference>
<accession>A0A9D4DM77</accession>
<protein>
    <recommendedName>
        <fullName evidence="1">Integrase core domain-containing protein</fullName>
    </recommendedName>
</protein>
<organism evidence="2 3">
    <name type="scientific">Dreissena polymorpha</name>
    <name type="common">Zebra mussel</name>
    <name type="synonym">Mytilus polymorpha</name>
    <dbReference type="NCBI Taxonomy" id="45954"/>
    <lineage>
        <taxon>Eukaryota</taxon>
        <taxon>Metazoa</taxon>
        <taxon>Spiralia</taxon>
        <taxon>Lophotrochozoa</taxon>
        <taxon>Mollusca</taxon>
        <taxon>Bivalvia</taxon>
        <taxon>Autobranchia</taxon>
        <taxon>Heteroconchia</taxon>
        <taxon>Euheterodonta</taxon>
        <taxon>Imparidentia</taxon>
        <taxon>Neoheterodontei</taxon>
        <taxon>Myida</taxon>
        <taxon>Dreissenoidea</taxon>
        <taxon>Dreissenidae</taxon>
        <taxon>Dreissena</taxon>
    </lineage>
</organism>
<dbReference type="Proteomes" id="UP000828390">
    <property type="component" value="Unassembled WGS sequence"/>
</dbReference>
<dbReference type="AlphaFoldDB" id="A0A9D4DM77"/>
<name>A0A9D4DM77_DREPO</name>
<reference evidence="2" key="1">
    <citation type="journal article" date="2019" name="bioRxiv">
        <title>The Genome of the Zebra Mussel, Dreissena polymorpha: A Resource for Invasive Species Research.</title>
        <authorList>
            <person name="McCartney M.A."/>
            <person name="Auch B."/>
            <person name="Kono T."/>
            <person name="Mallez S."/>
            <person name="Zhang Y."/>
            <person name="Obille A."/>
            <person name="Becker A."/>
            <person name="Abrahante J.E."/>
            <person name="Garbe J."/>
            <person name="Badalamenti J.P."/>
            <person name="Herman A."/>
            <person name="Mangelson H."/>
            <person name="Liachko I."/>
            <person name="Sullivan S."/>
            <person name="Sone E.D."/>
            <person name="Koren S."/>
            <person name="Silverstein K.A.T."/>
            <person name="Beckman K.B."/>
            <person name="Gohl D.M."/>
        </authorList>
    </citation>
    <scope>NUCLEOTIDE SEQUENCE</scope>
    <source>
        <strain evidence="2">Duluth1</strain>
        <tissue evidence="2">Whole animal</tissue>
    </source>
</reference>
<gene>
    <name evidence="2" type="ORF">DPMN_186048</name>
</gene>
<reference evidence="2" key="2">
    <citation type="submission" date="2020-11" db="EMBL/GenBank/DDBJ databases">
        <authorList>
            <person name="McCartney M.A."/>
            <person name="Auch B."/>
            <person name="Kono T."/>
            <person name="Mallez S."/>
            <person name="Becker A."/>
            <person name="Gohl D.M."/>
            <person name="Silverstein K.A.T."/>
            <person name="Koren S."/>
            <person name="Bechman K.B."/>
            <person name="Herman A."/>
            <person name="Abrahante J.E."/>
            <person name="Garbe J."/>
        </authorList>
    </citation>
    <scope>NUCLEOTIDE SEQUENCE</scope>
    <source>
        <strain evidence="2">Duluth1</strain>
        <tissue evidence="2">Whole animal</tissue>
    </source>
</reference>
<evidence type="ECO:0000313" key="2">
    <source>
        <dbReference type="EMBL" id="KAH3751488.1"/>
    </source>
</evidence>
<keyword evidence="3" id="KW-1185">Reference proteome</keyword>